<proteinExistence type="predicted"/>
<feature type="compositionally biased region" description="Basic and acidic residues" evidence="1">
    <location>
        <begin position="92"/>
        <end position="101"/>
    </location>
</feature>
<feature type="region of interest" description="Disordered" evidence="1">
    <location>
        <begin position="83"/>
        <end position="110"/>
    </location>
</feature>
<evidence type="ECO:0000313" key="3">
    <source>
        <dbReference type="Proteomes" id="UP000053144"/>
    </source>
</evidence>
<dbReference type="Proteomes" id="UP000053144">
    <property type="component" value="Chromosome 8"/>
</dbReference>
<dbReference type="AlphaFoldDB" id="A0A0L9V398"/>
<protein>
    <submittedName>
        <fullName evidence="2">Uncharacterized protein</fullName>
    </submittedName>
</protein>
<evidence type="ECO:0000313" key="2">
    <source>
        <dbReference type="EMBL" id="KOM49525.1"/>
    </source>
</evidence>
<evidence type="ECO:0000256" key="1">
    <source>
        <dbReference type="SAM" id="MobiDB-lite"/>
    </source>
</evidence>
<name>A0A0L9V398_PHAAN</name>
<dbReference type="EMBL" id="CM003378">
    <property type="protein sequence ID" value="KOM49525.1"/>
    <property type="molecule type" value="Genomic_DNA"/>
</dbReference>
<sequence length="110" mass="11918">MSVKLNVGGEAQRGRSEGVLQRCRFHEGSKLQFLSSPFLAGNQPGKIIDGTAMSARARGWRGKSAMKARHSLRGGVCCDDNFSRSRGGSCDDPQRNHEGGRRLGANGDDW</sequence>
<dbReference type="Gramene" id="KOM49525">
    <property type="protein sequence ID" value="KOM49525"/>
    <property type="gene ID" value="LR48_Vigan08g035200"/>
</dbReference>
<gene>
    <name evidence="2" type="ORF">LR48_Vigan08g035200</name>
</gene>
<accession>A0A0L9V398</accession>
<reference evidence="3" key="1">
    <citation type="journal article" date="2015" name="Proc. Natl. Acad. Sci. U.S.A.">
        <title>Genome sequencing of adzuki bean (Vigna angularis) provides insight into high starch and low fat accumulation and domestication.</title>
        <authorList>
            <person name="Yang K."/>
            <person name="Tian Z."/>
            <person name="Chen C."/>
            <person name="Luo L."/>
            <person name="Zhao B."/>
            <person name="Wang Z."/>
            <person name="Yu L."/>
            <person name="Li Y."/>
            <person name="Sun Y."/>
            <person name="Li W."/>
            <person name="Chen Y."/>
            <person name="Li Y."/>
            <person name="Zhang Y."/>
            <person name="Ai D."/>
            <person name="Zhao J."/>
            <person name="Shang C."/>
            <person name="Ma Y."/>
            <person name="Wu B."/>
            <person name="Wang M."/>
            <person name="Gao L."/>
            <person name="Sun D."/>
            <person name="Zhang P."/>
            <person name="Guo F."/>
            <person name="Wang W."/>
            <person name="Li Y."/>
            <person name="Wang J."/>
            <person name="Varshney R.K."/>
            <person name="Wang J."/>
            <person name="Ling H.Q."/>
            <person name="Wan P."/>
        </authorList>
    </citation>
    <scope>NUCLEOTIDE SEQUENCE</scope>
    <source>
        <strain evidence="3">cv. Jingnong 6</strain>
    </source>
</reference>
<organism evidence="2 3">
    <name type="scientific">Phaseolus angularis</name>
    <name type="common">Azuki bean</name>
    <name type="synonym">Vigna angularis</name>
    <dbReference type="NCBI Taxonomy" id="3914"/>
    <lineage>
        <taxon>Eukaryota</taxon>
        <taxon>Viridiplantae</taxon>
        <taxon>Streptophyta</taxon>
        <taxon>Embryophyta</taxon>
        <taxon>Tracheophyta</taxon>
        <taxon>Spermatophyta</taxon>
        <taxon>Magnoliopsida</taxon>
        <taxon>eudicotyledons</taxon>
        <taxon>Gunneridae</taxon>
        <taxon>Pentapetalae</taxon>
        <taxon>rosids</taxon>
        <taxon>fabids</taxon>
        <taxon>Fabales</taxon>
        <taxon>Fabaceae</taxon>
        <taxon>Papilionoideae</taxon>
        <taxon>50 kb inversion clade</taxon>
        <taxon>NPAAA clade</taxon>
        <taxon>indigoferoid/millettioid clade</taxon>
        <taxon>Phaseoleae</taxon>
        <taxon>Vigna</taxon>
    </lineage>
</organism>